<comment type="caution">
    <text evidence="2">The sequence shown here is derived from an EMBL/GenBank/DDBJ whole genome shotgun (WGS) entry which is preliminary data.</text>
</comment>
<dbReference type="CDD" id="cd06260">
    <property type="entry name" value="DUF820-like"/>
    <property type="match status" value="1"/>
</dbReference>
<name>A0A935Q120_9PROT</name>
<protein>
    <submittedName>
        <fullName evidence="2">Uma2 family endonuclease</fullName>
    </submittedName>
</protein>
<gene>
    <name evidence="2" type="ORF">IPJ27_20715</name>
</gene>
<keyword evidence="2" id="KW-0378">Hydrolase</keyword>
<dbReference type="SUPFAM" id="SSF52980">
    <property type="entry name" value="Restriction endonuclease-like"/>
    <property type="match status" value="1"/>
</dbReference>
<evidence type="ECO:0000313" key="2">
    <source>
        <dbReference type="EMBL" id="MBK7676979.1"/>
    </source>
</evidence>
<dbReference type="GO" id="GO:0004519">
    <property type="term" value="F:endonuclease activity"/>
    <property type="evidence" value="ECO:0007669"/>
    <property type="project" value="UniProtKB-KW"/>
</dbReference>
<dbReference type="Proteomes" id="UP000697998">
    <property type="component" value="Unassembled WGS sequence"/>
</dbReference>
<reference evidence="2 3" key="1">
    <citation type="submission" date="2020-10" db="EMBL/GenBank/DDBJ databases">
        <title>Connecting structure to function with the recovery of over 1000 high-quality activated sludge metagenome-assembled genomes encoding full-length rRNA genes using long-read sequencing.</title>
        <authorList>
            <person name="Singleton C.M."/>
            <person name="Petriglieri F."/>
            <person name="Kristensen J.M."/>
            <person name="Kirkegaard R.H."/>
            <person name="Michaelsen T.Y."/>
            <person name="Andersen M.H."/>
            <person name="Karst S.M."/>
            <person name="Dueholm M.S."/>
            <person name="Nielsen P.H."/>
            <person name="Albertsen M."/>
        </authorList>
    </citation>
    <scope>NUCLEOTIDE SEQUENCE [LARGE SCALE GENOMIC DNA]</scope>
    <source>
        <strain evidence="2">EsbW_18-Q3-R4-48_BATAC.285</strain>
    </source>
</reference>
<keyword evidence="2" id="KW-0540">Nuclease</keyword>
<organism evidence="2 3">
    <name type="scientific">Candidatus Accumulibacter proximus</name>
    <dbReference type="NCBI Taxonomy" id="2954385"/>
    <lineage>
        <taxon>Bacteria</taxon>
        <taxon>Pseudomonadati</taxon>
        <taxon>Pseudomonadota</taxon>
        <taxon>Betaproteobacteria</taxon>
        <taxon>Candidatus Accumulibacter</taxon>
    </lineage>
</organism>
<dbReference type="InterPro" id="IPR011335">
    <property type="entry name" value="Restrct_endonuc-II-like"/>
</dbReference>
<dbReference type="InterPro" id="IPR008538">
    <property type="entry name" value="Uma2"/>
</dbReference>
<dbReference type="Gene3D" id="3.90.1570.10">
    <property type="entry name" value="tt1808, chain A"/>
    <property type="match status" value="1"/>
</dbReference>
<dbReference type="InterPro" id="IPR012296">
    <property type="entry name" value="Nuclease_put_TT1808"/>
</dbReference>
<proteinExistence type="predicted"/>
<accession>A0A935Q120</accession>
<sequence>MSKVLELRERAAVPYHRWSVNEFHRMAGSGLLDESDRVELIDGELVDMAPIGSRHAFRVDRIARALQLAVGEAILVRTQNPLLLGDRSEPQPDIALVKDRDYSEAHPVAADVLLIVEVSDTTLEYDREVKVPLYARHGIPEVWLLDVKSGDLTVHREATDGGYRLIRKPLPAERILPLRVPEVTFVLAEAIG</sequence>
<dbReference type="Pfam" id="PF05685">
    <property type="entry name" value="Uma2"/>
    <property type="match status" value="1"/>
</dbReference>
<evidence type="ECO:0000259" key="1">
    <source>
        <dbReference type="Pfam" id="PF05685"/>
    </source>
</evidence>
<dbReference type="AlphaFoldDB" id="A0A935Q120"/>
<dbReference type="PANTHER" id="PTHR35400:SF1">
    <property type="entry name" value="SLR1083 PROTEIN"/>
    <property type="match status" value="1"/>
</dbReference>
<dbReference type="EMBL" id="JADJMH010000030">
    <property type="protein sequence ID" value="MBK7676979.1"/>
    <property type="molecule type" value="Genomic_DNA"/>
</dbReference>
<dbReference type="PANTHER" id="PTHR35400">
    <property type="entry name" value="SLR1083 PROTEIN"/>
    <property type="match status" value="1"/>
</dbReference>
<keyword evidence="2" id="KW-0255">Endonuclease</keyword>
<feature type="domain" description="Putative restriction endonuclease" evidence="1">
    <location>
        <begin position="21"/>
        <end position="182"/>
    </location>
</feature>
<evidence type="ECO:0000313" key="3">
    <source>
        <dbReference type="Proteomes" id="UP000697998"/>
    </source>
</evidence>